<dbReference type="Proteomes" id="UP001465755">
    <property type="component" value="Unassembled WGS sequence"/>
</dbReference>
<keyword evidence="3" id="KW-1185">Reference proteome</keyword>
<proteinExistence type="predicted"/>
<dbReference type="PANTHER" id="PTHR35690">
    <property type="entry name" value="OS01G0363500 PROTEIN"/>
    <property type="match status" value="1"/>
</dbReference>
<reference evidence="2 3" key="1">
    <citation type="journal article" date="2024" name="Nat. Commun.">
        <title>Phylogenomics reveals the evolutionary origins of lichenization in chlorophyte algae.</title>
        <authorList>
            <person name="Puginier C."/>
            <person name="Libourel C."/>
            <person name="Otte J."/>
            <person name="Skaloud P."/>
            <person name="Haon M."/>
            <person name="Grisel S."/>
            <person name="Petersen M."/>
            <person name="Berrin J.G."/>
            <person name="Delaux P.M."/>
            <person name="Dal Grande F."/>
            <person name="Keller J."/>
        </authorList>
    </citation>
    <scope>NUCLEOTIDE SEQUENCE [LARGE SCALE GENOMIC DNA]</scope>
    <source>
        <strain evidence="2 3">SAG 2036</strain>
    </source>
</reference>
<feature type="region of interest" description="Disordered" evidence="1">
    <location>
        <begin position="34"/>
        <end position="56"/>
    </location>
</feature>
<evidence type="ECO:0008006" key="4">
    <source>
        <dbReference type="Google" id="ProtNLM"/>
    </source>
</evidence>
<organism evidence="2 3">
    <name type="scientific">Symbiochloris irregularis</name>
    <dbReference type="NCBI Taxonomy" id="706552"/>
    <lineage>
        <taxon>Eukaryota</taxon>
        <taxon>Viridiplantae</taxon>
        <taxon>Chlorophyta</taxon>
        <taxon>core chlorophytes</taxon>
        <taxon>Trebouxiophyceae</taxon>
        <taxon>Trebouxiales</taxon>
        <taxon>Trebouxiaceae</taxon>
        <taxon>Symbiochloris</taxon>
    </lineage>
</organism>
<gene>
    <name evidence="2" type="ORF">WJX73_000301</name>
</gene>
<dbReference type="PANTHER" id="PTHR35690:SF1">
    <property type="entry name" value="OS01G0363500 PROTEIN"/>
    <property type="match status" value="1"/>
</dbReference>
<name>A0AAW1NYD7_9CHLO</name>
<comment type="caution">
    <text evidence="2">The sequence shown here is derived from an EMBL/GenBank/DDBJ whole genome shotgun (WGS) entry which is preliminary data.</text>
</comment>
<evidence type="ECO:0000256" key="1">
    <source>
        <dbReference type="SAM" id="MobiDB-lite"/>
    </source>
</evidence>
<accession>A0AAW1NYD7</accession>
<sequence>MQLASSHRAQLCDLPRAVANSAVLRSAQLASPAANHTAPCLQRSRHSPNRGQLSQSLVCSAATTDAASKPKSTDQELSTDLAIAILERAASRRDVPGPTVVRAMTTLEKARLPSDEWPELLGTGFNRGARWQLLYIANKDVSQGIKRGETPLIPGVYCPIPAAQRFDASKSENENGIFLGHLAAFTFKGSYEWNSKNKLLTFEYKQIRLKLGPKWFEFDITPKDPNKPAPQGTFSFLFVNDKIACARGKAGGLALWKKAGPTWVASVGTP</sequence>
<dbReference type="EMBL" id="JALJOQ010000071">
    <property type="protein sequence ID" value="KAK9802551.1"/>
    <property type="molecule type" value="Genomic_DNA"/>
</dbReference>
<evidence type="ECO:0000313" key="3">
    <source>
        <dbReference type="Proteomes" id="UP001465755"/>
    </source>
</evidence>
<protein>
    <recommendedName>
        <fullName evidence="4">Plastid lipid-associated protein/fibrillin conserved domain-containing protein</fullName>
    </recommendedName>
</protein>
<dbReference type="AlphaFoldDB" id="A0AAW1NYD7"/>
<evidence type="ECO:0000313" key="2">
    <source>
        <dbReference type="EMBL" id="KAK9802551.1"/>
    </source>
</evidence>